<dbReference type="InterPro" id="IPR001182">
    <property type="entry name" value="FtsW/RodA"/>
</dbReference>
<evidence type="ECO:0000256" key="6">
    <source>
        <dbReference type="ARBA" id="ARBA00022679"/>
    </source>
</evidence>
<feature type="transmembrane region" description="Helical" evidence="21">
    <location>
        <begin position="149"/>
        <end position="179"/>
    </location>
</feature>
<dbReference type="EMBL" id="OMOD01000161">
    <property type="protein sequence ID" value="SPF46488.1"/>
    <property type="molecule type" value="Genomic_DNA"/>
</dbReference>
<feature type="transmembrane region" description="Helical" evidence="21">
    <location>
        <begin position="74"/>
        <end position="93"/>
    </location>
</feature>
<evidence type="ECO:0000256" key="3">
    <source>
        <dbReference type="ARBA" id="ARBA00022475"/>
    </source>
</evidence>
<evidence type="ECO:0000256" key="21">
    <source>
        <dbReference type="SAM" id="Phobius"/>
    </source>
</evidence>
<keyword evidence="13" id="KW-0961">Cell wall biogenesis/degradation</keyword>
<dbReference type="GO" id="GO:0051301">
    <property type="term" value="P:cell division"/>
    <property type="evidence" value="ECO:0007669"/>
    <property type="project" value="UniProtKB-KW"/>
</dbReference>
<dbReference type="PROSITE" id="PS00428">
    <property type="entry name" value="FTSW_RODA_SPOVE"/>
    <property type="match status" value="1"/>
</dbReference>
<evidence type="ECO:0000313" key="22">
    <source>
        <dbReference type="EMBL" id="SPF46488.1"/>
    </source>
</evidence>
<feature type="transmembrane region" description="Helical" evidence="21">
    <location>
        <begin position="226"/>
        <end position="246"/>
    </location>
</feature>
<feature type="transmembrane region" description="Helical" evidence="21">
    <location>
        <begin position="271"/>
        <end position="288"/>
    </location>
</feature>
<proteinExistence type="inferred from homology"/>
<dbReference type="GO" id="GO:0015648">
    <property type="term" value="F:lipid-linked peptidoglycan transporter activity"/>
    <property type="evidence" value="ECO:0007669"/>
    <property type="project" value="TreeGrafter"/>
</dbReference>
<feature type="transmembrane region" description="Helical" evidence="21">
    <location>
        <begin position="185"/>
        <end position="206"/>
    </location>
</feature>
<accession>A0A2U3L3Q0</accession>
<evidence type="ECO:0000256" key="9">
    <source>
        <dbReference type="ARBA" id="ARBA00022984"/>
    </source>
</evidence>
<dbReference type="GO" id="GO:0032153">
    <property type="term" value="C:cell division site"/>
    <property type="evidence" value="ECO:0007669"/>
    <property type="project" value="TreeGrafter"/>
</dbReference>
<gene>
    <name evidence="22" type="primary">ftsW</name>
    <name evidence="22" type="ORF">SBA1_650037</name>
</gene>
<comment type="similarity">
    <text evidence="16">Belongs to the SEDS family. FtsW subfamily.</text>
</comment>
<feature type="transmembrane region" description="Helical" evidence="21">
    <location>
        <begin position="49"/>
        <end position="67"/>
    </location>
</feature>
<keyword evidence="11 21" id="KW-0472">Membrane</keyword>
<dbReference type="Pfam" id="PF01098">
    <property type="entry name" value="FTSW_RODA_SPOVE"/>
    <property type="match status" value="1"/>
</dbReference>
<dbReference type="InterPro" id="IPR018365">
    <property type="entry name" value="Cell_cycle_FtsW-rel_CS"/>
</dbReference>
<dbReference type="AlphaFoldDB" id="A0A2U3L3Q0"/>
<dbReference type="InterPro" id="IPR013437">
    <property type="entry name" value="FtsW"/>
</dbReference>
<evidence type="ECO:0000256" key="15">
    <source>
        <dbReference type="ARBA" id="ARBA00033270"/>
    </source>
</evidence>
<keyword evidence="10 21" id="KW-1133">Transmembrane helix</keyword>
<dbReference type="GO" id="GO:0008360">
    <property type="term" value="P:regulation of cell shape"/>
    <property type="evidence" value="ECO:0007669"/>
    <property type="project" value="UniProtKB-KW"/>
</dbReference>
<dbReference type="NCBIfam" id="TIGR02614">
    <property type="entry name" value="ftsW"/>
    <property type="match status" value="1"/>
</dbReference>
<feature type="transmembrane region" description="Helical" evidence="21">
    <location>
        <begin position="105"/>
        <end position="128"/>
    </location>
</feature>
<feature type="transmembrane region" description="Helical" evidence="21">
    <location>
        <begin position="12"/>
        <end position="34"/>
    </location>
</feature>
<evidence type="ECO:0000256" key="5">
    <source>
        <dbReference type="ARBA" id="ARBA00022676"/>
    </source>
</evidence>
<dbReference type="PANTHER" id="PTHR30474">
    <property type="entry name" value="CELL CYCLE PROTEIN"/>
    <property type="match status" value="1"/>
</dbReference>
<comment type="subcellular location">
    <subcellularLocation>
        <location evidence="1">Cell membrane</location>
        <topology evidence="1">Multi-pass membrane protein</topology>
    </subcellularLocation>
</comment>
<evidence type="ECO:0000256" key="18">
    <source>
        <dbReference type="ARBA" id="ARBA00041418"/>
    </source>
</evidence>
<name>A0A2U3L3Q0_9BACT</name>
<evidence type="ECO:0000256" key="20">
    <source>
        <dbReference type="ARBA" id="ARBA00049902"/>
    </source>
</evidence>
<keyword evidence="5" id="KW-0328">Glycosyltransferase</keyword>
<keyword evidence="8" id="KW-0133">Cell shape</keyword>
<dbReference type="GO" id="GO:0009252">
    <property type="term" value="P:peptidoglycan biosynthetic process"/>
    <property type="evidence" value="ECO:0007669"/>
    <property type="project" value="UniProtKB-KW"/>
</dbReference>
<dbReference type="GO" id="GO:0008955">
    <property type="term" value="F:peptidoglycan glycosyltransferase activity"/>
    <property type="evidence" value="ECO:0007669"/>
    <property type="project" value="UniProtKB-EC"/>
</dbReference>
<reference evidence="23" key="1">
    <citation type="submission" date="2018-02" db="EMBL/GenBank/DDBJ databases">
        <authorList>
            <person name="Hausmann B."/>
        </authorList>
    </citation>
    <scope>NUCLEOTIDE SEQUENCE [LARGE SCALE GENOMIC DNA]</scope>
    <source>
        <strain evidence="23">Peat soil MAG SbA1</strain>
    </source>
</reference>
<comment type="catalytic activity">
    <reaction evidence="20">
        <text>[GlcNAc-(1-&gt;4)-Mur2Ac(oyl-L-Ala-gamma-D-Glu-L-Lys-D-Ala-D-Ala)](n)-di-trans,octa-cis-undecaprenyl diphosphate + beta-D-GlcNAc-(1-&gt;4)-Mur2Ac(oyl-L-Ala-gamma-D-Glu-L-Lys-D-Ala-D-Ala)-di-trans,octa-cis-undecaprenyl diphosphate = [GlcNAc-(1-&gt;4)-Mur2Ac(oyl-L-Ala-gamma-D-Glu-L-Lys-D-Ala-D-Ala)](n+1)-di-trans,octa-cis-undecaprenyl diphosphate + di-trans,octa-cis-undecaprenyl diphosphate + H(+)</text>
        <dbReference type="Rhea" id="RHEA:23708"/>
        <dbReference type="Rhea" id="RHEA-COMP:9602"/>
        <dbReference type="Rhea" id="RHEA-COMP:9603"/>
        <dbReference type="ChEBI" id="CHEBI:15378"/>
        <dbReference type="ChEBI" id="CHEBI:58405"/>
        <dbReference type="ChEBI" id="CHEBI:60033"/>
        <dbReference type="ChEBI" id="CHEBI:78435"/>
        <dbReference type="EC" id="2.4.99.28"/>
    </reaction>
</comment>
<dbReference type="OrthoDB" id="9812661at2"/>
<evidence type="ECO:0000256" key="2">
    <source>
        <dbReference type="ARBA" id="ARBA00004752"/>
    </source>
</evidence>
<sequence>MAKRVSVDRWLFTVTMLLVFLGLVMVFSASAVMARERFGSPYAFLSKQLIWAVAGLAAMVVTMRLDYRRYRNPALVFSLMGLTTLLLISVFFLDRSHNTHRWIHAGGFSLQPSELAKPVLILFLAYFLESRAKSMDDLRNTLVPAAAPVVVFLGLIVLEPDLGTAIACAGIAACILYVAGMRLRYFFYSFGASLVPLYLLIFHVAWRRERILAFLNPYADRQKAGFHIVQSLIAVGTGGVTGMGLMEGKQKLFYLPEPHTDFIFANIAEELGLVGATFVVALFAIFLWRGMRAAWRSEDLFGRYLAVGITSMVGLQAFINISVVLGMMPTKGIPLPLVSYGGSSLFVTLACVGVLLNITKQAE</sequence>
<evidence type="ECO:0000256" key="16">
    <source>
        <dbReference type="ARBA" id="ARBA00038053"/>
    </source>
</evidence>
<evidence type="ECO:0000256" key="19">
    <source>
        <dbReference type="ARBA" id="ARBA00044770"/>
    </source>
</evidence>
<evidence type="ECO:0000256" key="14">
    <source>
        <dbReference type="ARBA" id="ARBA00032370"/>
    </source>
</evidence>
<keyword evidence="6" id="KW-0808">Transferase</keyword>
<dbReference type="EC" id="2.4.99.28" evidence="19"/>
<keyword evidence="12" id="KW-0131">Cell cycle</keyword>
<dbReference type="Proteomes" id="UP000238701">
    <property type="component" value="Unassembled WGS sequence"/>
</dbReference>
<evidence type="ECO:0000256" key="11">
    <source>
        <dbReference type="ARBA" id="ARBA00023136"/>
    </source>
</evidence>
<evidence type="ECO:0000256" key="7">
    <source>
        <dbReference type="ARBA" id="ARBA00022692"/>
    </source>
</evidence>
<protein>
    <recommendedName>
        <fullName evidence="17">Probable peptidoglycan glycosyltransferase FtsW</fullName>
        <ecNumber evidence="19">2.4.99.28</ecNumber>
    </recommendedName>
    <alternativeName>
        <fullName evidence="18">Cell division protein FtsW</fullName>
    </alternativeName>
    <alternativeName>
        <fullName evidence="15">Cell wall polymerase</fullName>
    </alternativeName>
    <alternativeName>
        <fullName evidence="14">Peptidoglycan polymerase</fullName>
    </alternativeName>
</protein>
<evidence type="ECO:0000256" key="17">
    <source>
        <dbReference type="ARBA" id="ARBA00041185"/>
    </source>
</evidence>
<keyword evidence="3" id="KW-1003">Cell membrane</keyword>
<evidence type="ECO:0000256" key="8">
    <source>
        <dbReference type="ARBA" id="ARBA00022960"/>
    </source>
</evidence>
<comment type="pathway">
    <text evidence="2">Cell wall biogenesis; peptidoglycan biosynthesis.</text>
</comment>
<evidence type="ECO:0000256" key="1">
    <source>
        <dbReference type="ARBA" id="ARBA00004651"/>
    </source>
</evidence>
<keyword evidence="9" id="KW-0573">Peptidoglycan synthesis</keyword>
<feature type="transmembrane region" description="Helical" evidence="21">
    <location>
        <begin position="300"/>
        <end position="325"/>
    </location>
</feature>
<evidence type="ECO:0000256" key="10">
    <source>
        <dbReference type="ARBA" id="ARBA00022989"/>
    </source>
</evidence>
<dbReference type="GO" id="GO:0005886">
    <property type="term" value="C:plasma membrane"/>
    <property type="evidence" value="ECO:0007669"/>
    <property type="project" value="UniProtKB-SubCell"/>
</dbReference>
<keyword evidence="7 21" id="KW-0812">Transmembrane</keyword>
<evidence type="ECO:0000256" key="13">
    <source>
        <dbReference type="ARBA" id="ARBA00023316"/>
    </source>
</evidence>
<dbReference type="PANTHER" id="PTHR30474:SF2">
    <property type="entry name" value="PEPTIDOGLYCAN GLYCOSYLTRANSFERASE FTSW-RELATED"/>
    <property type="match status" value="1"/>
</dbReference>
<evidence type="ECO:0000313" key="23">
    <source>
        <dbReference type="Proteomes" id="UP000238701"/>
    </source>
</evidence>
<dbReference type="GO" id="GO:0071555">
    <property type="term" value="P:cell wall organization"/>
    <property type="evidence" value="ECO:0007669"/>
    <property type="project" value="UniProtKB-KW"/>
</dbReference>
<evidence type="ECO:0000256" key="4">
    <source>
        <dbReference type="ARBA" id="ARBA00022618"/>
    </source>
</evidence>
<evidence type="ECO:0000256" key="12">
    <source>
        <dbReference type="ARBA" id="ARBA00023306"/>
    </source>
</evidence>
<feature type="transmembrane region" description="Helical" evidence="21">
    <location>
        <begin position="337"/>
        <end position="358"/>
    </location>
</feature>
<organism evidence="22 23">
    <name type="scientific">Candidatus Sulfotelmatobacter kueseliae</name>
    <dbReference type="NCBI Taxonomy" id="2042962"/>
    <lineage>
        <taxon>Bacteria</taxon>
        <taxon>Pseudomonadati</taxon>
        <taxon>Acidobacteriota</taxon>
        <taxon>Terriglobia</taxon>
        <taxon>Terriglobales</taxon>
        <taxon>Candidatus Korobacteraceae</taxon>
        <taxon>Candidatus Sulfotelmatobacter</taxon>
    </lineage>
</organism>
<keyword evidence="4" id="KW-0132">Cell division</keyword>